<feature type="transmembrane region" description="Helical" evidence="1">
    <location>
        <begin position="127"/>
        <end position="145"/>
    </location>
</feature>
<evidence type="ECO:0000313" key="3">
    <source>
        <dbReference type="Proteomes" id="UP000030755"/>
    </source>
</evidence>
<dbReference type="Proteomes" id="UP000030755">
    <property type="component" value="Unassembled WGS sequence"/>
</dbReference>
<keyword evidence="1" id="KW-0472">Membrane</keyword>
<dbReference type="HOGENOM" id="CLU_785634_0_0_1"/>
<name>A0A075AR72_ROZAC</name>
<gene>
    <name evidence="2" type="ORF">O9G_000866</name>
</gene>
<organism evidence="2 3">
    <name type="scientific">Rozella allomycis (strain CSF55)</name>
    <dbReference type="NCBI Taxonomy" id="988480"/>
    <lineage>
        <taxon>Eukaryota</taxon>
        <taxon>Fungi</taxon>
        <taxon>Fungi incertae sedis</taxon>
        <taxon>Cryptomycota</taxon>
        <taxon>Cryptomycota incertae sedis</taxon>
        <taxon>Rozella</taxon>
    </lineage>
</organism>
<evidence type="ECO:0000256" key="1">
    <source>
        <dbReference type="SAM" id="Phobius"/>
    </source>
</evidence>
<proteinExistence type="predicted"/>
<keyword evidence="1" id="KW-1133">Transmembrane helix</keyword>
<accession>A0A075AR72</accession>
<keyword evidence="3" id="KW-1185">Reference proteome</keyword>
<feature type="transmembrane region" description="Helical" evidence="1">
    <location>
        <begin position="89"/>
        <end position="107"/>
    </location>
</feature>
<evidence type="ECO:0000313" key="2">
    <source>
        <dbReference type="EMBL" id="EPZ32791.1"/>
    </source>
</evidence>
<reference evidence="2 3" key="1">
    <citation type="journal article" date="2013" name="Curr. Biol.">
        <title>Shared signatures of parasitism and phylogenomics unite Cryptomycota and microsporidia.</title>
        <authorList>
            <person name="James T.Y."/>
            <person name="Pelin A."/>
            <person name="Bonen L."/>
            <person name="Ahrendt S."/>
            <person name="Sain D."/>
            <person name="Corradi N."/>
            <person name="Stajich J.E."/>
        </authorList>
    </citation>
    <scope>NUCLEOTIDE SEQUENCE [LARGE SCALE GENOMIC DNA]</scope>
    <source>
        <strain evidence="2 3">CSF55</strain>
    </source>
</reference>
<dbReference type="EMBL" id="KE561117">
    <property type="protein sequence ID" value="EPZ32791.1"/>
    <property type="molecule type" value="Genomic_DNA"/>
</dbReference>
<sequence>MKHISIEITKDLYSILRSTRSTSEQGILLGIRNSFIQESITLTSCLSYTSNGQELLTLLAANLNNDPSTVLGWYAIVPRSHSIVKIVSAYFETFFCALVKVAISYHLDLQKDYDIKEVAKQLAPEIAFIFNHFIGLIVLFVFLDAETDQSEMLRGGIQCFHCEITNEEAYGKLLSMDLCAIHLDGDPLELKIMNEVDSTAHSDVETDILTGKKLRPRRLSNIDDAEPKASETVRAVMDVELSKKITQISDSNVFIATSKRANHLMDVLEDVTADEFCDVNINIEPSNGSFDLKHLEDTIDNNFEQLLLEYEKEIMEYERLATLNRILCKKPIEILAHEIKSKFKAPNQIPVTK</sequence>
<protein>
    <submittedName>
        <fullName evidence="2">Uncharacterized protein</fullName>
    </submittedName>
</protein>
<dbReference type="AlphaFoldDB" id="A0A075AR72"/>
<keyword evidence="1" id="KW-0812">Transmembrane</keyword>